<dbReference type="Pfam" id="PF02627">
    <property type="entry name" value="CMD"/>
    <property type="match status" value="1"/>
</dbReference>
<evidence type="ECO:0000313" key="2">
    <source>
        <dbReference type="EMBL" id="ADI36077.1"/>
    </source>
</evidence>
<dbReference type="NCBIfam" id="TIGR00778">
    <property type="entry name" value="ahpD_dom"/>
    <property type="match status" value="1"/>
</dbReference>
<accession>D7DSG7</accession>
<dbReference type="InParanoid" id="D7DSG7"/>
<keyword evidence="3" id="KW-1185">Reference proteome</keyword>
<dbReference type="InterPro" id="IPR004675">
    <property type="entry name" value="AhpD_core"/>
</dbReference>
<keyword evidence="2" id="KW-0560">Oxidoreductase</keyword>
<name>D7DSG7_METV3</name>
<dbReference type="PANTHER" id="PTHR33930:SF8">
    <property type="entry name" value="4-CARBOXYMUCONOLACTONE DECARBOXYLASE"/>
    <property type="match status" value="1"/>
</dbReference>
<dbReference type="Proteomes" id="UP000007722">
    <property type="component" value="Chromosome"/>
</dbReference>
<sequence length="139" mass="15501">MGLKSAVYYVYGDIMELLTDKDMDKIIKVVKKRYGRVPYIIEKMADNPKLLASKVNYDEAVVDDYKHIDAKTAELISIAVVSALGCEHCIDFHIDAGKKMGLTDEQIMTAVMIAGSLANSAVLSKATRSMQKINEFYDE</sequence>
<dbReference type="GO" id="GO:0051920">
    <property type="term" value="F:peroxiredoxin activity"/>
    <property type="evidence" value="ECO:0007669"/>
    <property type="project" value="InterPro"/>
</dbReference>
<dbReference type="SUPFAM" id="SSF69118">
    <property type="entry name" value="AhpD-like"/>
    <property type="match status" value="1"/>
</dbReference>
<gene>
    <name evidence="2" type="ordered locus">Mvol_0417</name>
</gene>
<dbReference type="HOGENOM" id="CLU_137732_0_0_2"/>
<protein>
    <submittedName>
        <fullName evidence="2">Alkylhydroperoxidase like protein, AhpD family</fullName>
    </submittedName>
</protein>
<dbReference type="eggNOG" id="arCOG02148">
    <property type="taxonomic scope" value="Archaea"/>
</dbReference>
<evidence type="ECO:0000313" key="3">
    <source>
        <dbReference type="Proteomes" id="UP000007722"/>
    </source>
</evidence>
<dbReference type="EMBL" id="CP002057">
    <property type="protein sequence ID" value="ADI36077.1"/>
    <property type="molecule type" value="Genomic_DNA"/>
</dbReference>
<dbReference type="KEGG" id="mvo:Mvol_0417"/>
<dbReference type="AlphaFoldDB" id="D7DSG7"/>
<dbReference type="PANTHER" id="PTHR33930">
    <property type="entry name" value="ALKYL HYDROPEROXIDE REDUCTASE AHPD"/>
    <property type="match status" value="1"/>
</dbReference>
<proteinExistence type="predicted"/>
<dbReference type="InterPro" id="IPR029032">
    <property type="entry name" value="AhpD-like"/>
</dbReference>
<dbReference type="Gene3D" id="1.20.1290.10">
    <property type="entry name" value="AhpD-like"/>
    <property type="match status" value="1"/>
</dbReference>
<dbReference type="InterPro" id="IPR003779">
    <property type="entry name" value="CMD-like"/>
</dbReference>
<evidence type="ECO:0000259" key="1">
    <source>
        <dbReference type="Pfam" id="PF02627"/>
    </source>
</evidence>
<dbReference type="STRING" id="456320.Mvol_0417"/>
<feature type="domain" description="Carboxymuconolactone decarboxylase-like" evidence="1">
    <location>
        <begin position="48"/>
        <end position="128"/>
    </location>
</feature>
<keyword evidence="2" id="KW-0575">Peroxidase</keyword>
<organism evidence="2 3">
    <name type="scientific">Methanococcus voltae (strain ATCC BAA-1334 / A3)</name>
    <dbReference type="NCBI Taxonomy" id="456320"/>
    <lineage>
        <taxon>Archaea</taxon>
        <taxon>Methanobacteriati</taxon>
        <taxon>Methanobacteriota</taxon>
        <taxon>Methanomada group</taxon>
        <taxon>Methanococci</taxon>
        <taxon>Methanococcales</taxon>
        <taxon>Methanococcaceae</taxon>
        <taxon>Methanococcus</taxon>
    </lineage>
</organism>
<reference evidence="2 3" key="1">
    <citation type="submission" date="2010-05" db="EMBL/GenBank/DDBJ databases">
        <title>Complete sequence of Methanococcus voltae A3.</title>
        <authorList>
            <consortium name="US DOE Joint Genome Institute"/>
            <person name="Lucas S."/>
            <person name="Copeland A."/>
            <person name="Lapidus A."/>
            <person name="Cheng J.-F."/>
            <person name="Bruce D."/>
            <person name="Goodwin L."/>
            <person name="Pitluck S."/>
            <person name="Lowry S."/>
            <person name="Clum A."/>
            <person name="Land M."/>
            <person name="Hauser L."/>
            <person name="Kyrpides N."/>
            <person name="Mikhailova N."/>
            <person name="Whitman W.B."/>
            <person name="Woyke T."/>
        </authorList>
    </citation>
    <scope>NUCLEOTIDE SEQUENCE [LARGE SCALE GENOMIC DNA]</scope>
    <source>
        <strain evidence="3">ATCC BAA-1334 / A3</strain>
    </source>
</reference>